<dbReference type="OrthoDB" id="197187at2"/>
<protein>
    <submittedName>
        <fullName evidence="1">Putative Zn-binding protein involved in type VI secretion</fullName>
    </submittedName>
</protein>
<accession>A0A7W6MDD5</accession>
<dbReference type="Gene3D" id="2.60.200.60">
    <property type="match status" value="2"/>
</dbReference>
<proteinExistence type="predicted"/>
<dbReference type="Pfam" id="PF05488">
    <property type="entry name" value="PAAR_motif"/>
    <property type="match status" value="1"/>
</dbReference>
<organism evidence="1 2">
    <name type="scientific">Sulfitobacter noctilucicola</name>
    <dbReference type="NCBI Taxonomy" id="1342301"/>
    <lineage>
        <taxon>Bacteria</taxon>
        <taxon>Pseudomonadati</taxon>
        <taxon>Pseudomonadota</taxon>
        <taxon>Alphaproteobacteria</taxon>
        <taxon>Rhodobacterales</taxon>
        <taxon>Roseobacteraceae</taxon>
        <taxon>Sulfitobacter</taxon>
    </lineage>
</organism>
<comment type="caution">
    <text evidence="1">The sequence shown here is derived from an EMBL/GenBank/DDBJ whole genome shotgun (WGS) entry which is preliminary data.</text>
</comment>
<dbReference type="RefSeq" id="WP_025053817.1">
    <property type="nucleotide sequence ID" value="NZ_JACIFU010000007.1"/>
</dbReference>
<dbReference type="AlphaFoldDB" id="A0A7W6MDD5"/>
<gene>
    <name evidence="1" type="ORF">GGR93_003809</name>
</gene>
<dbReference type="EMBL" id="JACIFU010000007">
    <property type="protein sequence ID" value="MBB4176001.1"/>
    <property type="molecule type" value="Genomic_DNA"/>
</dbReference>
<evidence type="ECO:0000313" key="2">
    <source>
        <dbReference type="Proteomes" id="UP000565745"/>
    </source>
</evidence>
<sequence length="103" mass="10210">MTFPAARVSDMHGCLVPAPPPATPVPPPGAPAPILPPCAATVLIGNLPAARMGDLATAAPPHPIVKGSATVLIMNMPAARLMDNCACGGFILPPCCPTVLIGG</sequence>
<dbReference type="InterPro" id="IPR008727">
    <property type="entry name" value="PAAR_motif"/>
</dbReference>
<dbReference type="Proteomes" id="UP000565745">
    <property type="component" value="Unassembled WGS sequence"/>
</dbReference>
<name>A0A7W6MDD5_9RHOB</name>
<keyword evidence="2" id="KW-1185">Reference proteome</keyword>
<reference evidence="1 2" key="1">
    <citation type="submission" date="2020-08" db="EMBL/GenBank/DDBJ databases">
        <title>Genomic Encyclopedia of Type Strains, Phase IV (KMG-IV): sequencing the most valuable type-strain genomes for metagenomic binning, comparative biology and taxonomic classification.</title>
        <authorList>
            <person name="Goeker M."/>
        </authorList>
    </citation>
    <scope>NUCLEOTIDE SEQUENCE [LARGE SCALE GENOMIC DNA]</scope>
    <source>
        <strain evidence="1 2">DSM 101015</strain>
    </source>
</reference>
<evidence type="ECO:0000313" key="1">
    <source>
        <dbReference type="EMBL" id="MBB4176001.1"/>
    </source>
</evidence>